<dbReference type="EMBL" id="JAUSVP010000001">
    <property type="protein sequence ID" value="MDQ0446089.1"/>
    <property type="molecule type" value="Genomic_DNA"/>
</dbReference>
<reference evidence="4 5" key="1">
    <citation type="submission" date="2023-07" db="EMBL/GenBank/DDBJ databases">
        <title>Genomic Encyclopedia of Type Strains, Phase IV (KMG-IV): sequencing the most valuable type-strain genomes for metagenomic binning, comparative biology and taxonomic classification.</title>
        <authorList>
            <person name="Goeker M."/>
        </authorList>
    </citation>
    <scope>NUCLEOTIDE SEQUENCE [LARGE SCALE GENOMIC DNA]</scope>
    <source>
        <strain evidence="4 5">DSM 19013</strain>
    </source>
</reference>
<comment type="similarity">
    <text evidence="1">Belongs to the CsgA/CsgB family.</text>
</comment>
<keyword evidence="5" id="KW-1185">Reference proteome</keyword>
<feature type="chain" id="PRO_5045134444" evidence="3">
    <location>
        <begin position="21"/>
        <end position="113"/>
    </location>
</feature>
<dbReference type="InterPro" id="IPR009742">
    <property type="entry name" value="Curlin_rpt"/>
</dbReference>
<evidence type="ECO:0000256" key="3">
    <source>
        <dbReference type="SAM" id="SignalP"/>
    </source>
</evidence>
<gene>
    <name evidence="4" type="ORF">QO012_000567</name>
</gene>
<dbReference type="Pfam" id="PF07012">
    <property type="entry name" value="Curlin_rpt"/>
    <property type="match status" value="1"/>
</dbReference>
<evidence type="ECO:0000256" key="2">
    <source>
        <dbReference type="ARBA" id="ARBA00022729"/>
    </source>
</evidence>
<keyword evidence="2 3" id="KW-0732">Signal</keyword>
<evidence type="ECO:0000256" key="1">
    <source>
        <dbReference type="ARBA" id="ARBA00009766"/>
    </source>
</evidence>
<feature type="signal peptide" evidence="3">
    <location>
        <begin position="1"/>
        <end position="20"/>
    </location>
</feature>
<dbReference type="Proteomes" id="UP001231124">
    <property type="component" value="Unassembled WGS sequence"/>
</dbReference>
<organism evidence="4 5">
    <name type="scientific">Methylobacterium aerolatum</name>
    <dbReference type="NCBI Taxonomy" id="418708"/>
    <lineage>
        <taxon>Bacteria</taxon>
        <taxon>Pseudomonadati</taxon>
        <taxon>Pseudomonadota</taxon>
        <taxon>Alphaproteobacteria</taxon>
        <taxon>Hyphomicrobiales</taxon>
        <taxon>Methylobacteriaceae</taxon>
        <taxon>Methylobacterium</taxon>
    </lineage>
</organism>
<proteinExistence type="inferred from homology"/>
<evidence type="ECO:0000313" key="4">
    <source>
        <dbReference type="EMBL" id="MDQ0446089.1"/>
    </source>
</evidence>
<dbReference type="RefSeq" id="WP_238203473.1">
    <property type="nucleotide sequence ID" value="NZ_BPQE01000013.1"/>
</dbReference>
<comment type="caution">
    <text evidence="4">The sequence shown here is derived from an EMBL/GenBank/DDBJ whole genome shotgun (WGS) entry which is preliminary data.</text>
</comment>
<sequence length="113" mass="11201">MIRACVAAVAVMMGSVHGLAAEEAYVQQPSALTRGVAPTVGPSQGRIATPTDFSLAKSAMASTGFQPSNVAQVYQVGVGNSATVAQTGGGNVAGLVQQGQGNVAVISQTGRGR</sequence>
<name>A0ABU0HUT5_9HYPH</name>
<protein>
    <submittedName>
        <fullName evidence="4">Uncharacterized protein</fullName>
    </submittedName>
</protein>
<accession>A0ABU0HUT5</accession>
<evidence type="ECO:0000313" key="5">
    <source>
        <dbReference type="Proteomes" id="UP001231124"/>
    </source>
</evidence>